<dbReference type="Proteomes" id="UP000824204">
    <property type="component" value="Unassembled WGS sequence"/>
</dbReference>
<dbReference type="InterPro" id="IPR036705">
    <property type="entry name" value="Ribosyl_crysJ1_sf"/>
</dbReference>
<dbReference type="EMBL" id="DXFX01000055">
    <property type="protein sequence ID" value="HIX07687.1"/>
    <property type="molecule type" value="Genomic_DNA"/>
</dbReference>
<dbReference type="Pfam" id="PF03747">
    <property type="entry name" value="ADP_ribosyl_GH"/>
    <property type="match status" value="1"/>
</dbReference>
<feature type="binding site" evidence="1">
    <location>
        <position position="34"/>
    </location>
    <ligand>
        <name>Mg(2+)</name>
        <dbReference type="ChEBI" id="CHEBI:18420"/>
        <label>1</label>
    </ligand>
</feature>
<comment type="caution">
    <text evidence="2">The sequence shown here is derived from an EMBL/GenBank/DDBJ whole genome shotgun (WGS) entry which is preliminary data.</text>
</comment>
<gene>
    <name evidence="2" type="ORF">H9741_04385</name>
</gene>
<evidence type="ECO:0000256" key="1">
    <source>
        <dbReference type="PIRSR" id="PIRSR605502-1"/>
    </source>
</evidence>
<dbReference type="PANTHER" id="PTHR16222">
    <property type="entry name" value="ADP-RIBOSYLGLYCOHYDROLASE"/>
    <property type="match status" value="1"/>
</dbReference>
<evidence type="ECO:0000313" key="3">
    <source>
        <dbReference type="Proteomes" id="UP000824204"/>
    </source>
</evidence>
<sequence length="266" mass="29797">MRGAIFGDIAGSRFEWRNCRKKDFPLFAEDSFFTDDSVMTVAVAKSLAECGESGEQALREAVVRNMRQMGQKYWYAGYGFMFARWLKSDDPQPYNSFGNGAAMRISPVADYARSEEEVKRLSRIVTEVTHNHPEGLKGAECVAMCGFLAKQSATKEQIFRRAKEYYPEIGTFTCAKLSETNVFDETCQGSVPQALTCFFEGKDFEDTIRNAISIGGDSDTIAAMAGGIAELFFGMQEGHVDTIKLFLSRDLQRTVSAIEDKVYRKE</sequence>
<dbReference type="InterPro" id="IPR050792">
    <property type="entry name" value="ADP-ribosylglycohydrolase"/>
</dbReference>
<dbReference type="SUPFAM" id="SSF101478">
    <property type="entry name" value="ADP-ribosylglycohydrolase"/>
    <property type="match status" value="1"/>
</dbReference>
<keyword evidence="1" id="KW-0479">Metal-binding</keyword>
<evidence type="ECO:0000313" key="2">
    <source>
        <dbReference type="EMBL" id="HIX07687.1"/>
    </source>
</evidence>
<reference evidence="2" key="2">
    <citation type="submission" date="2021-04" db="EMBL/GenBank/DDBJ databases">
        <authorList>
            <person name="Gilroy R."/>
        </authorList>
    </citation>
    <scope>NUCLEOTIDE SEQUENCE</scope>
    <source>
        <strain evidence="2">811</strain>
    </source>
</reference>
<feature type="binding site" evidence="1">
    <location>
        <position position="35"/>
    </location>
    <ligand>
        <name>Mg(2+)</name>
        <dbReference type="ChEBI" id="CHEBI:18420"/>
        <label>1</label>
    </ligand>
</feature>
<accession>A0A9D1V7M2</accession>
<feature type="binding site" evidence="1">
    <location>
        <position position="219"/>
    </location>
    <ligand>
        <name>Mg(2+)</name>
        <dbReference type="ChEBI" id="CHEBI:18420"/>
        <label>1</label>
    </ligand>
</feature>
<keyword evidence="1" id="KW-0460">Magnesium</keyword>
<dbReference type="PANTHER" id="PTHR16222:SF12">
    <property type="entry name" value="ADP-RIBOSYLGLYCOHYDROLASE-RELATED"/>
    <property type="match status" value="1"/>
</dbReference>
<proteinExistence type="predicted"/>
<feature type="binding site" evidence="1">
    <location>
        <position position="217"/>
    </location>
    <ligand>
        <name>Mg(2+)</name>
        <dbReference type="ChEBI" id="CHEBI:18420"/>
        <label>1</label>
    </ligand>
</feature>
<dbReference type="Gene3D" id="1.10.4080.10">
    <property type="entry name" value="ADP-ribosylation/Crystallin J1"/>
    <property type="match status" value="1"/>
</dbReference>
<dbReference type="GO" id="GO:0046872">
    <property type="term" value="F:metal ion binding"/>
    <property type="evidence" value="ECO:0007669"/>
    <property type="project" value="UniProtKB-KW"/>
</dbReference>
<protein>
    <submittedName>
        <fullName evidence="2">ADP-ribosylglycohydrolase family protein</fullName>
    </submittedName>
</protein>
<organism evidence="2 3">
    <name type="scientific">Candidatus Borkfalkia faecipullorum</name>
    <dbReference type="NCBI Taxonomy" id="2838510"/>
    <lineage>
        <taxon>Bacteria</taxon>
        <taxon>Bacillati</taxon>
        <taxon>Bacillota</taxon>
        <taxon>Clostridia</taxon>
        <taxon>Christensenellales</taxon>
        <taxon>Christensenellaceae</taxon>
        <taxon>Candidatus Borkfalkia</taxon>
    </lineage>
</organism>
<dbReference type="InterPro" id="IPR005502">
    <property type="entry name" value="Ribosyl_crysJ1"/>
</dbReference>
<dbReference type="AlphaFoldDB" id="A0A9D1V7M2"/>
<feature type="binding site" evidence="1">
    <location>
        <position position="220"/>
    </location>
    <ligand>
        <name>Mg(2+)</name>
        <dbReference type="ChEBI" id="CHEBI:18420"/>
        <label>1</label>
    </ligand>
</feature>
<feature type="binding site" evidence="1">
    <location>
        <position position="36"/>
    </location>
    <ligand>
        <name>Mg(2+)</name>
        <dbReference type="ChEBI" id="CHEBI:18420"/>
        <label>1</label>
    </ligand>
</feature>
<reference evidence="2" key="1">
    <citation type="journal article" date="2021" name="PeerJ">
        <title>Extensive microbial diversity within the chicken gut microbiome revealed by metagenomics and culture.</title>
        <authorList>
            <person name="Gilroy R."/>
            <person name="Ravi A."/>
            <person name="Getino M."/>
            <person name="Pursley I."/>
            <person name="Horton D.L."/>
            <person name="Alikhan N.F."/>
            <person name="Baker D."/>
            <person name="Gharbi K."/>
            <person name="Hall N."/>
            <person name="Watson M."/>
            <person name="Adriaenssens E.M."/>
            <person name="Foster-Nyarko E."/>
            <person name="Jarju S."/>
            <person name="Secka A."/>
            <person name="Antonio M."/>
            <person name="Oren A."/>
            <person name="Chaudhuri R.R."/>
            <person name="La Ragione R."/>
            <person name="Hildebrand F."/>
            <person name="Pallen M.J."/>
        </authorList>
    </citation>
    <scope>NUCLEOTIDE SEQUENCE</scope>
    <source>
        <strain evidence="2">811</strain>
    </source>
</reference>
<comment type="cofactor">
    <cofactor evidence="1">
        <name>Mg(2+)</name>
        <dbReference type="ChEBI" id="CHEBI:18420"/>
    </cofactor>
    <text evidence="1">Binds 2 magnesium ions per subunit.</text>
</comment>
<name>A0A9D1V7M2_9FIRM</name>